<dbReference type="AlphaFoldDB" id="A0A1U7PW39"/>
<keyword evidence="1" id="KW-0812">Transmembrane</keyword>
<proteinExistence type="predicted"/>
<keyword evidence="3" id="KW-1185">Reference proteome</keyword>
<gene>
    <name evidence="2" type="ORF">SAMN05660493_01407</name>
</gene>
<dbReference type="Proteomes" id="UP000187261">
    <property type="component" value="Unassembled WGS sequence"/>
</dbReference>
<name>A0A1U7PW39_9FLAO</name>
<sequence>MIWKPITHEEAIVHDFRKKYKYAYEKVLFIKFIMIFIFK</sequence>
<organism evidence="2 3">
    <name type="scientific">Epilithonimonas bovis DSM 19482</name>
    <dbReference type="NCBI Taxonomy" id="1121284"/>
    <lineage>
        <taxon>Bacteria</taxon>
        <taxon>Pseudomonadati</taxon>
        <taxon>Bacteroidota</taxon>
        <taxon>Flavobacteriia</taxon>
        <taxon>Flavobacteriales</taxon>
        <taxon>Weeksellaceae</taxon>
        <taxon>Chryseobacterium group</taxon>
        <taxon>Epilithonimonas</taxon>
    </lineage>
</organism>
<evidence type="ECO:0000313" key="2">
    <source>
        <dbReference type="EMBL" id="SIT96714.1"/>
    </source>
</evidence>
<evidence type="ECO:0000313" key="3">
    <source>
        <dbReference type="Proteomes" id="UP000187261"/>
    </source>
</evidence>
<reference evidence="3" key="1">
    <citation type="submission" date="2016-10" db="EMBL/GenBank/DDBJ databases">
        <authorList>
            <person name="Varghese N."/>
            <person name="Submissions S."/>
        </authorList>
    </citation>
    <scope>NUCLEOTIDE SEQUENCE [LARGE SCALE GENOMIC DNA]</scope>
    <source>
        <strain evidence="3">DSM 19482</strain>
    </source>
</reference>
<keyword evidence="1" id="KW-1133">Transmembrane helix</keyword>
<feature type="transmembrane region" description="Helical" evidence="1">
    <location>
        <begin position="21"/>
        <end position="38"/>
    </location>
</feature>
<dbReference type="EMBL" id="FTPU01000012">
    <property type="protein sequence ID" value="SIT96714.1"/>
    <property type="molecule type" value="Genomic_DNA"/>
</dbReference>
<protein>
    <submittedName>
        <fullName evidence="2">Uncharacterized protein</fullName>
    </submittedName>
</protein>
<evidence type="ECO:0000256" key="1">
    <source>
        <dbReference type="SAM" id="Phobius"/>
    </source>
</evidence>
<accession>A0A1U7PW39</accession>
<keyword evidence="1" id="KW-0472">Membrane</keyword>